<dbReference type="Proteomes" id="UP001162480">
    <property type="component" value="Chromosome 13"/>
</dbReference>
<dbReference type="EMBL" id="OX597826">
    <property type="protein sequence ID" value="CAI9731934.1"/>
    <property type="molecule type" value="Genomic_DNA"/>
</dbReference>
<protein>
    <submittedName>
        <fullName evidence="1">Interleukin-1 receptor type 1-like</fullName>
    </submittedName>
</protein>
<evidence type="ECO:0000313" key="2">
    <source>
        <dbReference type="Proteomes" id="UP001162480"/>
    </source>
</evidence>
<evidence type="ECO:0000313" key="1">
    <source>
        <dbReference type="EMBL" id="CAI9731934.1"/>
    </source>
</evidence>
<keyword evidence="2" id="KW-1185">Reference proteome</keyword>
<dbReference type="Gene3D" id="1.10.10.10">
    <property type="entry name" value="Winged helix-like DNA-binding domain superfamily/Winged helix DNA-binding domain"/>
    <property type="match status" value="1"/>
</dbReference>
<dbReference type="AlphaFoldDB" id="A0AA36BD76"/>
<reference evidence="1" key="1">
    <citation type="submission" date="2023-08" db="EMBL/GenBank/DDBJ databases">
        <authorList>
            <person name="Alioto T."/>
            <person name="Alioto T."/>
            <person name="Gomez Garrido J."/>
        </authorList>
    </citation>
    <scope>NUCLEOTIDE SEQUENCE</scope>
</reference>
<dbReference type="InterPro" id="IPR036388">
    <property type="entry name" value="WH-like_DNA-bd_sf"/>
</dbReference>
<dbReference type="InterPro" id="IPR009057">
    <property type="entry name" value="Homeodomain-like_sf"/>
</dbReference>
<accession>A0AA36BD76</accession>
<sequence>MESRRKVDKNLRKRVVIMNKERMAIYATARDINSSKSVVSKILKLYEEITSFASLKKRVRSRKISVLQDYEIQRLLLRHSFDIAAAVSHQVYRDYGMNVSQKIDSSLE</sequence>
<organism evidence="1 2">
    <name type="scientific">Octopus vulgaris</name>
    <name type="common">Common octopus</name>
    <dbReference type="NCBI Taxonomy" id="6645"/>
    <lineage>
        <taxon>Eukaryota</taxon>
        <taxon>Metazoa</taxon>
        <taxon>Spiralia</taxon>
        <taxon>Lophotrochozoa</taxon>
        <taxon>Mollusca</taxon>
        <taxon>Cephalopoda</taxon>
        <taxon>Coleoidea</taxon>
        <taxon>Octopodiformes</taxon>
        <taxon>Octopoda</taxon>
        <taxon>Incirrata</taxon>
        <taxon>Octopodidae</taxon>
        <taxon>Octopus</taxon>
    </lineage>
</organism>
<dbReference type="SUPFAM" id="SSF46689">
    <property type="entry name" value="Homeodomain-like"/>
    <property type="match status" value="1"/>
</dbReference>
<name>A0AA36BD76_OCTVU</name>
<gene>
    <name evidence="1" type="ORF">OCTVUL_1B016089</name>
</gene>
<proteinExistence type="predicted"/>